<proteinExistence type="predicted"/>
<dbReference type="InterPro" id="IPR036890">
    <property type="entry name" value="HATPase_C_sf"/>
</dbReference>
<sequence>MRKLLSSLKVRIVISALLLILVLLPIIGITVNNAFETQINVAAKNQLKAYVYSVLAMAEVEDNQLQMPSHLLENQFNVIGSGLYALITTKDNQLLWTSNSFLGLNTPINLPKPVTGRSTFDSILINDKPQLIYSFSVSFATSEQPFTMTLHIIKNQQEYLQQIQKFSNTLWTWLLVLTALLVIVQLSWLLWTLKPLGQFSQELSAVEQGTSMQLSTHYPVELQKVAQQLNTLLQTEQNQRKRYRNALADLAHSLKTPLAVIQTQADLSDASMEQINRINQIIAYQLKRAQSAAGSAWHLGVNVDSIAVKLVRTLSKIYQHQNLTIEYHPNEQARFKGDEADLTEMLGNVLDNACKAAKTKVILTVTQQGNQLCMTIEDDGDGIPKDKQQHIFERGIRADTYTQGHGIGLAIVRDLVDSYHGKLTVGQSASLGGAKFEFIFQQ</sequence>
<dbReference type="RefSeq" id="WP_059747865.1">
    <property type="nucleotide sequence ID" value="NZ_JBOZPT010000004.1"/>
</dbReference>
<dbReference type="InterPro" id="IPR004358">
    <property type="entry name" value="Sig_transdc_His_kin-like_C"/>
</dbReference>
<keyword evidence="4" id="KW-0597">Phosphoprotein</keyword>
<accession>A0A106BWH5</accession>
<dbReference type="Proteomes" id="UP000055702">
    <property type="component" value="Unassembled WGS sequence"/>
</dbReference>
<reference evidence="13 14" key="1">
    <citation type="submission" date="2016-01" db="EMBL/GenBank/DDBJ databases">
        <title>Draft genome of the antarctic isolate Shewanella frigidimarina Ag06-30.</title>
        <authorList>
            <person name="Parmeciano Di Noto G."/>
            <person name="Vazquez S."/>
            <person name="Mac Cormack W."/>
            <person name="Iriarte A."/>
            <person name="Quiroga C."/>
        </authorList>
    </citation>
    <scope>NUCLEOTIDE SEQUENCE [LARGE SCALE GENOMIC DNA]</scope>
    <source>
        <strain evidence="13 14">Ag06-30</strain>
    </source>
</reference>
<dbReference type="GO" id="GO:0005524">
    <property type="term" value="F:ATP binding"/>
    <property type="evidence" value="ECO:0007669"/>
    <property type="project" value="UniProtKB-KW"/>
</dbReference>
<comment type="catalytic activity">
    <reaction evidence="1">
        <text>ATP + protein L-histidine = ADP + protein N-phospho-L-histidine.</text>
        <dbReference type="EC" id="2.7.13.3"/>
    </reaction>
</comment>
<dbReference type="Pfam" id="PF02518">
    <property type="entry name" value="HATPase_c"/>
    <property type="match status" value="1"/>
</dbReference>
<feature type="coiled-coil region" evidence="10">
    <location>
        <begin position="226"/>
        <end position="253"/>
    </location>
</feature>
<evidence type="ECO:0000256" key="4">
    <source>
        <dbReference type="ARBA" id="ARBA00022553"/>
    </source>
</evidence>
<dbReference type="InterPro" id="IPR003594">
    <property type="entry name" value="HATPase_dom"/>
</dbReference>
<dbReference type="PANTHER" id="PTHR45436:SF4">
    <property type="entry name" value="SENSOR PROTEIN PHOQ"/>
    <property type="match status" value="1"/>
</dbReference>
<keyword evidence="10" id="KW-0175">Coiled coil</keyword>
<comment type="subcellular location">
    <subcellularLocation>
        <location evidence="2">Membrane</location>
    </subcellularLocation>
</comment>
<evidence type="ECO:0000256" key="5">
    <source>
        <dbReference type="ARBA" id="ARBA00022679"/>
    </source>
</evidence>
<evidence type="ECO:0000256" key="2">
    <source>
        <dbReference type="ARBA" id="ARBA00004370"/>
    </source>
</evidence>
<protein>
    <recommendedName>
        <fullName evidence="3">histidine kinase</fullName>
        <ecNumber evidence="3">2.7.13.3</ecNumber>
    </recommendedName>
</protein>
<dbReference type="EC" id="2.7.13.3" evidence="3"/>
<dbReference type="InterPro" id="IPR005467">
    <property type="entry name" value="His_kinase_dom"/>
</dbReference>
<dbReference type="AlphaFoldDB" id="A0A106BWH5"/>
<dbReference type="Gene3D" id="1.10.287.130">
    <property type="match status" value="1"/>
</dbReference>
<evidence type="ECO:0000256" key="10">
    <source>
        <dbReference type="SAM" id="Coils"/>
    </source>
</evidence>
<comment type="caution">
    <text evidence="13">The sequence shown here is derived from an EMBL/GenBank/DDBJ whole genome shotgun (WGS) entry which is preliminary data.</text>
</comment>
<organism evidence="13">
    <name type="scientific">Shewanella frigidimarina</name>
    <dbReference type="NCBI Taxonomy" id="56812"/>
    <lineage>
        <taxon>Bacteria</taxon>
        <taxon>Pseudomonadati</taxon>
        <taxon>Pseudomonadota</taxon>
        <taxon>Gammaproteobacteria</taxon>
        <taxon>Alteromonadales</taxon>
        <taxon>Shewanellaceae</taxon>
        <taxon>Shewanella</taxon>
    </lineage>
</organism>
<dbReference type="EMBL" id="LRDC01000079">
    <property type="protein sequence ID" value="KVW99909.1"/>
    <property type="molecule type" value="Genomic_DNA"/>
</dbReference>
<dbReference type="GO" id="GO:0000155">
    <property type="term" value="F:phosphorelay sensor kinase activity"/>
    <property type="evidence" value="ECO:0007669"/>
    <property type="project" value="InterPro"/>
</dbReference>
<dbReference type="Gene3D" id="3.30.565.10">
    <property type="entry name" value="Histidine kinase-like ATPase, C-terminal domain"/>
    <property type="match status" value="1"/>
</dbReference>
<evidence type="ECO:0000259" key="12">
    <source>
        <dbReference type="PROSITE" id="PS50109"/>
    </source>
</evidence>
<dbReference type="PRINTS" id="PR00344">
    <property type="entry name" value="BCTRLSENSOR"/>
</dbReference>
<gene>
    <name evidence="13" type="ORF">AWJ07_10185</name>
</gene>
<evidence type="ECO:0000313" key="14">
    <source>
        <dbReference type="Proteomes" id="UP000055702"/>
    </source>
</evidence>
<keyword evidence="8 11" id="KW-1133">Transmembrane helix</keyword>
<keyword evidence="5" id="KW-0808">Transferase</keyword>
<dbReference type="PANTHER" id="PTHR45436">
    <property type="entry name" value="SENSOR HISTIDINE KINASE YKOH"/>
    <property type="match status" value="1"/>
</dbReference>
<dbReference type="PROSITE" id="PS50109">
    <property type="entry name" value="HIS_KIN"/>
    <property type="match status" value="1"/>
</dbReference>
<evidence type="ECO:0000256" key="1">
    <source>
        <dbReference type="ARBA" id="ARBA00000085"/>
    </source>
</evidence>
<dbReference type="SUPFAM" id="SSF55874">
    <property type="entry name" value="ATPase domain of HSP90 chaperone/DNA topoisomerase II/histidine kinase"/>
    <property type="match status" value="1"/>
</dbReference>
<dbReference type="SUPFAM" id="SSF47384">
    <property type="entry name" value="Homodimeric domain of signal transducing histidine kinase"/>
    <property type="match status" value="1"/>
</dbReference>
<evidence type="ECO:0000256" key="6">
    <source>
        <dbReference type="ARBA" id="ARBA00022692"/>
    </source>
</evidence>
<keyword evidence="7 13" id="KW-0418">Kinase</keyword>
<keyword evidence="9 11" id="KW-0472">Membrane</keyword>
<dbReference type="GO" id="GO:0005886">
    <property type="term" value="C:plasma membrane"/>
    <property type="evidence" value="ECO:0007669"/>
    <property type="project" value="TreeGrafter"/>
</dbReference>
<feature type="domain" description="Histidine kinase" evidence="12">
    <location>
        <begin position="249"/>
        <end position="442"/>
    </location>
</feature>
<dbReference type="InterPro" id="IPR036097">
    <property type="entry name" value="HisK_dim/P_sf"/>
</dbReference>
<evidence type="ECO:0000256" key="9">
    <source>
        <dbReference type="ARBA" id="ARBA00023136"/>
    </source>
</evidence>
<evidence type="ECO:0000256" key="8">
    <source>
        <dbReference type="ARBA" id="ARBA00022989"/>
    </source>
</evidence>
<feature type="transmembrane region" description="Helical" evidence="11">
    <location>
        <begin position="170"/>
        <end position="191"/>
    </location>
</feature>
<evidence type="ECO:0000256" key="7">
    <source>
        <dbReference type="ARBA" id="ARBA00022777"/>
    </source>
</evidence>
<dbReference type="SMART" id="SM00387">
    <property type="entry name" value="HATPase_c"/>
    <property type="match status" value="1"/>
</dbReference>
<dbReference type="InterPro" id="IPR050428">
    <property type="entry name" value="TCS_sensor_his_kinase"/>
</dbReference>
<keyword evidence="6 11" id="KW-0812">Transmembrane</keyword>
<evidence type="ECO:0000256" key="11">
    <source>
        <dbReference type="SAM" id="Phobius"/>
    </source>
</evidence>
<evidence type="ECO:0000313" key="13">
    <source>
        <dbReference type="EMBL" id="KVW99909.1"/>
    </source>
</evidence>
<name>A0A106BWH5_SHEFR</name>
<evidence type="ECO:0000256" key="3">
    <source>
        <dbReference type="ARBA" id="ARBA00012438"/>
    </source>
</evidence>